<evidence type="ECO:0000256" key="2">
    <source>
        <dbReference type="PROSITE-ProRule" id="PRU00285"/>
    </source>
</evidence>
<dbReference type="AlphaFoldDB" id="A0A6P4CA49"/>
<reference evidence="6" key="2">
    <citation type="submission" date="2025-08" db="UniProtKB">
        <authorList>
            <consortium name="RefSeq"/>
        </authorList>
    </citation>
    <scope>IDENTIFICATION</scope>
    <source>
        <tissue evidence="6">Whole plant</tissue>
    </source>
</reference>
<accession>A0A6P4CA49</accession>
<dbReference type="InterPro" id="IPR031107">
    <property type="entry name" value="Small_HSP"/>
</dbReference>
<dbReference type="GeneID" id="107471439"/>
<evidence type="ECO:0000256" key="1">
    <source>
        <dbReference type="ARBA" id="ARBA00023016"/>
    </source>
</evidence>
<sequence length="142" mass="16363">MSLISQMLGDDETLDPFLSMMNRCPVLSTPTDWKETKDAHVFLSDLPGLKKDEVKVEVDGRVLQISGDRHADDDDDEDKNKKMIKWHRVERCRGKFQRRFRLPENAKVEQVKAHIENGVLVVTVPKQELKKPNTKLVQIQGN</sequence>
<keyword evidence="5" id="KW-1185">Reference proteome</keyword>
<evidence type="ECO:0000313" key="6">
    <source>
        <dbReference type="RefSeq" id="XP_015946386.1"/>
    </source>
</evidence>
<dbReference type="Pfam" id="PF00011">
    <property type="entry name" value="HSP20"/>
    <property type="match status" value="1"/>
</dbReference>
<evidence type="ECO:0000256" key="3">
    <source>
        <dbReference type="RuleBase" id="RU003616"/>
    </source>
</evidence>
<feature type="domain" description="SHSP" evidence="4">
    <location>
        <begin position="22"/>
        <end position="142"/>
    </location>
</feature>
<dbReference type="CDD" id="cd06472">
    <property type="entry name" value="ACD_ScHsp26_like"/>
    <property type="match status" value="1"/>
</dbReference>
<dbReference type="PROSITE" id="PS01031">
    <property type="entry name" value="SHSP"/>
    <property type="match status" value="1"/>
</dbReference>
<dbReference type="Gene3D" id="2.60.40.790">
    <property type="match status" value="1"/>
</dbReference>
<gene>
    <name evidence="6" type="primary">LOC107471439</name>
</gene>
<dbReference type="InterPro" id="IPR002068">
    <property type="entry name" value="A-crystallin/Hsp20_dom"/>
</dbReference>
<evidence type="ECO:0000313" key="5">
    <source>
        <dbReference type="Proteomes" id="UP000515211"/>
    </source>
</evidence>
<name>A0A6P4CA49_ARADU</name>
<dbReference type="OrthoDB" id="1245404at2759"/>
<dbReference type="RefSeq" id="XP_015946386.1">
    <property type="nucleotide sequence ID" value="XM_016090900.3"/>
</dbReference>
<organism evidence="5 6">
    <name type="scientific">Arachis duranensis</name>
    <name type="common">Wild peanut</name>
    <dbReference type="NCBI Taxonomy" id="130453"/>
    <lineage>
        <taxon>Eukaryota</taxon>
        <taxon>Viridiplantae</taxon>
        <taxon>Streptophyta</taxon>
        <taxon>Embryophyta</taxon>
        <taxon>Tracheophyta</taxon>
        <taxon>Spermatophyta</taxon>
        <taxon>Magnoliopsida</taxon>
        <taxon>eudicotyledons</taxon>
        <taxon>Gunneridae</taxon>
        <taxon>Pentapetalae</taxon>
        <taxon>rosids</taxon>
        <taxon>fabids</taxon>
        <taxon>Fabales</taxon>
        <taxon>Fabaceae</taxon>
        <taxon>Papilionoideae</taxon>
        <taxon>50 kb inversion clade</taxon>
        <taxon>dalbergioids sensu lato</taxon>
        <taxon>Dalbergieae</taxon>
        <taxon>Pterocarpus clade</taxon>
        <taxon>Arachis</taxon>
    </lineage>
</organism>
<evidence type="ECO:0000259" key="4">
    <source>
        <dbReference type="PROSITE" id="PS01031"/>
    </source>
</evidence>
<dbReference type="InterPro" id="IPR008978">
    <property type="entry name" value="HSP20-like_chaperone"/>
</dbReference>
<dbReference type="Proteomes" id="UP000515211">
    <property type="component" value="Chromosome 10"/>
</dbReference>
<dbReference type="SUPFAM" id="SSF49764">
    <property type="entry name" value="HSP20-like chaperones"/>
    <property type="match status" value="1"/>
</dbReference>
<reference evidence="5" key="1">
    <citation type="journal article" date="2016" name="Nat. Genet.">
        <title>The genome sequences of Arachis duranensis and Arachis ipaensis, the diploid ancestors of cultivated peanut.</title>
        <authorList>
            <person name="Bertioli D.J."/>
            <person name="Cannon S.B."/>
            <person name="Froenicke L."/>
            <person name="Huang G."/>
            <person name="Farmer A.D."/>
            <person name="Cannon E.K."/>
            <person name="Liu X."/>
            <person name="Gao D."/>
            <person name="Clevenger J."/>
            <person name="Dash S."/>
            <person name="Ren L."/>
            <person name="Moretzsohn M.C."/>
            <person name="Shirasawa K."/>
            <person name="Huang W."/>
            <person name="Vidigal B."/>
            <person name="Abernathy B."/>
            <person name="Chu Y."/>
            <person name="Niederhuth C.E."/>
            <person name="Umale P."/>
            <person name="Araujo A.C."/>
            <person name="Kozik A."/>
            <person name="Kim K.D."/>
            <person name="Burow M.D."/>
            <person name="Varshney R.K."/>
            <person name="Wang X."/>
            <person name="Zhang X."/>
            <person name="Barkley N."/>
            <person name="Guimaraes P.M."/>
            <person name="Isobe S."/>
            <person name="Guo B."/>
            <person name="Liao B."/>
            <person name="Stalker H.T."/>
            <person name="Schmitz R.J."/>
            <person name="Scheffler B.E."/>
            <person name="Leal-Bertioli S.C."/>
            <person name="Xun X."/>
            <person name="Jackson S.A."/>
            <person name="Michelmore R."/>
            <person name="Ozias-Akins P."/>
        </authorList>
    </citation>
    <scope>NUCLEOTIDE SEQUENCE [LARGE SCALE GENOMIC DNA]</scope>
    <source>
        <strain evidence="5">cv. V14167</strain>
    </source>
</reference>
<dbReference type="KEGG" id="adu:107471439"/>
<keyword evidence="1" id="KW-0346">Stress response</keyword>
<proteinExistence type="inferred from homology"/>
<protein>
    <submittedName>
        <fullName evidence="6">Class I heat shock protein-like</fullName>
    </submittedName>
</protein>
<dbReference type="PANTHER" id="PTHR11527">
    <property type="entry name" value="HEAT-SHOCK PROTEIN 20 FAMILY MEMBER"/>
    <property type="match status" value="1"/>
</dbReference>
<comment type="similarity">
    <text evidence="2 3">Belongs to the small heat shock protein (HSP20) family.</text>
</comment>